<protein>
    <submittedName>
        <fullName evidence="1">Uncharacterized protein</fullName>
    </submittedName>
</protein>
<evidence type="ECO:0000313" key="2">
    <source>
        <dbReference type="Proteomes" id="UP001189429"/>
    </source>
</evidence>
<name>A0ABN9XBP1_9DINO</name>
<gene>
    <name evidence="1" type="ORF">PCOR1329_LOCUS75290</name>
</gene>
<proteinExistence type="predicted"/>
<dbReference type="Proteomes" id="UP001189429">
    <property type="component" value="Unassembled WGS sequence"/>
</dbReference>
<dbReference type="EMBL" id="CAUYUJ010020264">
    <property type="protein sequence ID" value="CAK0896969.1"/>
    <property type="molecule type" value="Genomic_DNA"/>
</dbReference>
<comment type="caution">
    <text evidence="1">The sequence shown here is derived from an EMBL/GenBank/DDBJ whole genome shotgun (WGS) entry which is preliminary data.</text>
</comment>
<sequence>MGQKHIRQPAVVTRSVFETLPRSQCFFCPAAIFELMSLWGPEAVVGTPPPLHLRPRRSVHVSVAVSPALLGHGSLRQSPLFPLAATASVPFFVASASCRRLAPCRRVACAFCPLGA</sequence>
<reference evidence="1" key="1">
    <citation type="submission" date="2023-10" db="EMBL/GenBank/DDBJ databases">
        <authorList>
            <person name="Chen Y."/>
            <person name="Shah S."/>
            <person name="Dougan E. K."/>
            <person name="Thang M."/>
            <person name="Chan C."/>
        </authorList>
    </citation>
    <scope>NUCLEOTIDE SEQUENCE [LARGE SCALE GENOMIC DNA]</scope>
</reference>
<evidence type="ECO:0000313" key="1">
    <source>
        <dbReference type="EMBL" id="CAK0896969.1"/>
    </source>
</evidence>
<organism evidence="1 2">
    <name type="scientific">Prorocentrum cordatum</name>
    <dbReference type="NCBI Taxonomy" id="2364126"/>
    <lineage>
        <taxon>Eukaryota</taxon>
        <taxon>Sar</taxon>
        <taxon>Alveolata</taxon>
        <taxon>Dinophyceae</taxon>
        <taxon>Prorocentrales</taxon>
        <taxon>Prorocentraceae</taxon>
        <taxon>Prorocentrum</taxon>
    </lineage>
</organism>
<keyword evidence="2" id="KW-1185">Reference proteome</keyword>
<accession>A0ABN9XBP1</accession>